<sequence length="310" mass="34326">MGFVLFVGYATLFILAALFAYMIGSILYVYVVAPNLGLTIDLRKLGEWAVVTGATDGIGKCYAIELAKRGLNVLILGRNTERLKNASDEIKNAAPNVEVDTMEVDFAHADLKKYKSIQEKLKTIDVGVLVNNVGMSYDYPEYLDKVDLEFLLNLINVNCVSTVLLTRIAIEQMLPKKRGAIVNVSSSLASFRTAFLTTYSASKAFVRVFTLSLLQEYGKSGIHIQCVSPFYVVSKMSKIRKASFFIPTPETYAKSAVRTIGLTRDTNGSVAHSVLGSLTSLVLPRIMSYYTSKHMKAIRDAYLKKNNKIK</sequence>
<keyword evidence="5" id="KW-1133">Transmembrane helix</keyword>
<dbReference type="Proteomes" id="UP000046395">
    <property type="component" value="Unassembled WGS sequence"/>
</dbReference>
<dbReference type="InterPro" id="IPR051019">
    <property type="entry name" value="VLCFA-Steroid_DH"/>
</dbReference>
<keyword evidence="2" id="KW-0521">NADP</keyword>
<keyword evidence="5" id="KW-0812">Transmembrane</keyword>
<reference evidence="6" key="1">
    <citation type="submission" date="2013-11" db="EMBL/GenBank/DDBJ databases">
        <authorList>
            <person name="Aslett M."/>
        </authorList>
    </citation>
    <scope>NUCLEOTIDE SEQUENCE [LARGE SCALE GENOMIC DNA]</scope>
    <source>
        <strain evidence="6">Edinburgh</strain>
    </source>
</reference>
<keyword evidence="3" id="KW-0560">Oxidoreductase</keyword>
<dbReference type="AlphaFoldDB" id="A0A5S6QX96"/>
<reference evidence="6" key="2">
    <citation type="submission" date="2014-03" db="EMBL/GenBank/DDBJ databases">
        <title>The whipworm genome and dual-species transcriptomics of an intimate host-pathogen interaction.</title>
        <authorList>
            <person name="Foth B.J."/>
            <person name="Tsai I.J."/>
            <person name="Reid A.J."/>
            <person name="Bancroft A.J."/>
            <person name="Nichol S."/>
            <person name="Tracey A."/>
            <person name="Holroyd N."/>
            <person name="Cotton J.A."/>
            <person name="Stanley E.J."/>
            <person name="Zarowiecki M."/>
            <person name="Liu J.Z."/>
            <person name="Huckvale T."/>
            <person name="Cooper P.J."/>
            <person name="Grencis R.K."/>
            <person name="Berriman M."/>
        </authorList>
    </citation>
    <scope>NUCLEOTIDE SEQUENCE [LARGE SCALE GENOMIC DNA]</scope>
    <source>
        <strain evidence="6">Edinburgh</strain>
    </source>
</reference>
<dbReference type="WBParaSite" id="TMUE_3000012041.4">
    <property type="protein sequence ID" value="TMUE_3000012041.4"/>
    <property type="gene ID" value="WBGene00293940"/>
</dbReference>
<dbReference type="WBParaSite" id="TMUE_3000012041.5">
    <property type="protein sequence ID" value="TMUE_3000012041.5"/>
    <property type="gene ID" value="WBGene00293940"/>
</dbReference>
<evidence type="ECO:0000256" key="5">
    <source>
        <dbReference type="SAM" id="Phobius"/>
    </source>
</evidence>
<dbReference type="PIRSF" id="PIRSF000126">
    <property type="entry name" value="11-beta-HSD1"/>
    <property type="match status" value="1"/>
</dbReference>
<feature type="transmembrane region" description="Helical" evidence="5">
    <location>
        <begin position="6"/>
        <end position="33"/>
    </location>
</feature>
<reference evidence="7" key="3">
    <citation type="submission" date="2019-12" db="UniProtKB">
        <authorList>
            <consortium name="WormBaseParasite"/>
        </authorList>
    </citation>
    <scope>IDENTIFICATION</scope>
</reference>
<name>A0A5S6QX96_TRIMR</name>
<accession>A0A5S6QX96</accession>
<dbReference type="SUPFAM" id="SSF51735">
    <property type="entry name" value="NAD(P)-binding Rossmann-fold domains"/>
    <property type="match status" value="1"/>
</dbReference>
<dbReference type="WBParaSite" id="TMUE_3000012041.2">
    <property type="protein sequence ID" value="TMUE_3000012041.2"/>
    <property type="gene ID" value="WBGene00293940"/>
</dbReference>
<organism evidence="6 7">
    <name type="scientific">Trichuris muris</name>
    <name type="common">Mouse whipworm</name>
    <dbReference type="NCBI Taxonomy" id="70415"/>
    <lineage>
        <taxon>Eukaryota</taxon>
        <taxon>Metazoa</taxon>
        <taxon>Ecdysozoa</taxon>
        <taxon>Nematoda</taxon>
        <taxon>Enoplea</taxon>
        <taxon>Dorylaimia</taxon>
        <taxon>Trichinellida</taxon>
        <taxon>Trichuridae</taxon>
        <taxon>Trichuris</taxon>
    </lineage>
</organism>
<dbReference type="PANTHER" id="PTHR43899:SF13">
    <property type="entry name" value="RH59310P"/>
    <property type="match status" value="1"/>
</dbReference>
<keyword evidence="5" id="KW-0472">Membrane</keyword>
<dbReference type="WBParaSite" id="TMUE_3000012041.6">
    <property type="protein sequence ID" value="TMUE_3000012041.6"/>
    <property type="gene ID" value="WBGene00293940"/>
</dbReference>
<comment type="similarity">
    <text evidence="1 4">Belongs to the short-chain dehydrogenases/reductases (SDR) family.</text>
</comment>
<evidence type="ECO:0000256" key="2">
    <source>
        <dbReference type="ARBA" id="ARBA00022857"/>
    </source>
</evidence>
<dbReference type="GO" id="GO:0005783">
    <property type="term" value="C:endoplasmic reticulum"/>
    <property type="evidence" value="ECO:0007669"/>
    <property type="project" value="TreeGrafter"/>
</dbReference>
<dbReference type="WBParaSite" id="TMUE_3000012041.3">
    <property type="protein sequence ID" value="TMUE_3000012041.3"/>
    <property type="gene ID" value="WBGene00293940"/>
</dbReference>
<keyword evidence="6" id="KW-1185">Reference proteome</keyword>
<proteinExistence type="inferred from homology"/>
<dbReference type="WBParaSite" id="TMUE_3000012041.7">
    <property type="protein sequence ID" value="TMUE_3000012041.7"/>
    <property type="gene ID" value="WBGene00293940"/>
</dbReference>
<protein>
    <submittedName>
        <fullName evidence="7">Very-long-chain 3-oxoacyl-CoA reductase</fullName>
    </submittedName>
</protein>
<evidence type="ECO:0000256" key="3">
    <source>
        <dbReference type="ARBA" id="ARBA00023002"/>
    </source>
</evidence>
<evidence type="ECO:0000256" key="4">
    <source>
        <dbReference type="RuleBase" id="RU000363"/>
    </source>
</evidence>
<dbReference type="InterPro" id="IPR002347">
    <property type="entry name" value="SDR_fam"/>
</dbReference>
<dbReference type="PRINTS" id="PR00081">
    <property type="entry name" value="GDHRDH"/>
</dbReference>
<dbReference type="Gene3D" id="3.40.50.720">
    <property type="entry name" value="NAD(P)-binding Rossmann-like Domain"/>
    <property type="match status" value="1"/>
</dbReference>
<dbReference type="WBParaSite" id="TMUE_3000012041.1">
    <property type="protein sequence ID" value="TMUE_3000012041.1"/>
    <property type="gene ID" value="WBGene00293940"/>
</dbReference>
<dbReference type="InterPro" id="IPR036291">
    <property type="entry name" value="NAD(P)-bd_dom_sf"/>
</dbReference>
<dbReference type="Pfam" id="PF00106">
    <property type="entry name" value="adh_short"/>
    <property type="match status" value="1"/>
</dbReference>
<evidence type="ECO:0000313" key="7">
    <source>
        <dbReference type="WBParaSite" id="TMUE_3000012041.1"/>
    </source>
</evidence>
<evidence type="ECO:0000256" key="1">
    <source>
        <dbReference type="ARBA" id="ARBA00006484"/>
    </source>
</evidence>
<dbReference type="CDD" id="cd05356">
    <property type="entry name" value="17beta-HSD1_like_SDR_c"/>
    <property type="match status" value="1"/>
</dbReference>
<dbReference type="FunFam" id="3.40.50.720:FF:000137">
    <property type="entry name" value="Hydroxysteroid (17-beta) dehydrogenase 3"/>
    <property type="match status" value="1"/>
</dbReference>
<dbReference type="WBParaSite" id="TMUE_3000012041.8">
    <property type="protein sequence ID" value="TMUE_3000012041.8"/>
    <property type="gene ID" value="WBGene00293940"/>
</dbReference>
<dbReference type="PANTHER" id="PTHR43899">
    <property type="entry name" value="RH59310P"/>
    <property type="match status" value="1"/>
</dbReference>
<evidence type="ECO:0000313" key="6">
    <source>
        <dbReference type="Proteomes" id="UP000046395"/>
    </source>
</evidence>
<dbReference type="STRING" id="70415.A0A5S6QX96"/>
<dbReference type="GO" id="GO:0016491">
    <property type="term" value="F:oxidoreductase activity"/>
    <property type="evidence" value="ECO:0007669"/>
    <property type="project" value="UniProtKB-KW"/>
</dbReference>
<dbReference type="PRINTS" id="PR00080">
    <property type="entry name" value="SDRFAMILY"/>
</dbReference>